<evidence type="ECO:0000313" key="3">
    <source>
        <dbReference type="Proteomes" id="UP000030364"/>
    </source>
</evidence>
<dbReference type="SUPFAM" id="SSF47413">
    <property type="entry name" value="lambda repressor-like DNA-binding domains"/>
    <property type="match status" value="1"/>
</dbReference>
<comment type="caution">
    <text evidence="2">The sequence shown here is derived from an EMBL/GenBank/DDBJ whole genome shotgun (WGS) entry which is preliminary data.</text>
</comment>
<sequence length="157" mass="17441">MVKTWPYAYPVVLEWDLEGGTWAGFALDLPVFAWGKPDREALLRSLREGLALALLELEEEGRPLPTPSASVQVPPEVAEGEVVFLEPAPVNPVSLELWRAMKARGLSQRELARRMGTSPSAVHRLLDPFYFGHSLDTLRRAAEALEGDLEVRLLLSV</sequence>
<dbReference type="Gene3D" id="3.30.160.250">
    <property type="match status" value="1"/>
</dbReference>
<dbReference type="SMART" id="SM00530">
    <property type="entry name" value="HTH_XRE"/>
    <property type="match status" value="1"/>
</dbReference>
<dbReference type="OrthoDB" id="32743at2"/>
<dbReference type="CDD" id="cd00093">
    <property type="entry name" value="HTH_XRE"/>
    <property type="match status" value="1"/>
</dbReference>
<keyword evidence="3" id="KW-1185">Reference proteome</keyword>
<feature type="domain" description="HTH cro/C1-type" evidence="1">
    <location>
        <begin position="97"/>
        <end position="125"/>
    </location>
</feature>
<dbReference type="InterPro" id="IPR001387">
    <property type="entry name" value="Cro/C1-type_HTH"/>
</dbReference>
<accession>A0A0A2WS86</accession>
<reference evidence="2 3" key="1">
    <citation type="journal article" date="2015" name="Genome Announc.">
        <title>Draft Genome Sequence of the Thermophile Thermus filiformis ATCC 43280, Producer of Carotenoid-(Di)glucoside-Branched Fatty Acid (Di)esters and Source of Hyperthermostable Enzymes of Biotechnological Interest.</title>
        <authorList>
            <person name="Mandelli F."/>
            <person name="Oliveira Ramires B."/>
            <person name="Couger M.B."/>
            <person name="Paixao D.A."/>
            <person name="Camilo C.M."/>
            <person name="Polikarpov I."/>
            <person name="Prade R."/>
            <person name="Riano-Pachon D.M."/>
            <person name="Squina F.M."/>
        </authorList>
    </citation>
    <scope>NUCLEOTIDE SEQUENCE [LARGE SCALE GENOMIC DNA]</scope>
    <source>
        <strain evidence="2 3">ATCC 43280</strain>
    </source>
</reference>
<organism evidence="2 3">
    <name type="scientific">Thermus filiformis</name>
    <dbReference type="NCBI Taxonomy" id="276"/>
    <lineage>
        <taxon>Bacteria</taxon>
        <taxon>Thermotogati</taxon>
        <taxon>Deinococcota</taxon>
        <taxon>Deinococci</taxon>
        <taxon>Thermales</taxon>
        <taxon>Thermaceae</taxon>
        <taxon>Thermus</taxon>
    </lineage>
</organism>
<dbReference type="STRING" id="276.THFILI_11680"/>
<name>A0A0A2WS86_THEFI</name>
<dbReference type="SUPFAM" id="SSF143100">
    <property type="entry name" value="TTHA1013/TTHA0281-like"/>
    <property type="match status" value="1"/>
</dbReference>
<dbReference type="PROSITE" id="PS50943">
    <property type="entry name" value="HTH_CROC1"/>
    <property type="match status" value="1"/>
</dbReference>
<dbReference type="InterPro" id="IPR035069">
    <property type="entry name" value="TTHA1013/TTHA0281-like"/>
</dbReference>
<gene>
    <name evidence="2" type="ORF">THFILI_11680</name>
</gene>
<evidence type="ECO:0000313" key="2">
    <source>
        <dbReference type="EMBL" id="KGQ21145.2"/>
    </source>
</evidence>
<proteinExistence type="predicted"/>
<evidence type="ECO:0000259" key="1">
    <source>
        <dbReference type="PROSITE" id="PS50943"/>
    </source>
</evidence>
<dbReference type="Proteomes" id="UP000030364">
    <property type="component" value="Unassembled WGS sequence"/>
</dbReference>
<dbReference type="Gene3D" id="1.10.260.40">
    <property type="entry name" value="lambda repressor-like DNA-binding domains"/>
    <property type="match status" value="1"/>
</dbReference>
<dbReference type="Pfam" id="PF13443">
    <property type="entry name" value="HTH_26"/>
    <property type="match status" value="1"/>
</dbReference>
<protein>
    <recommendedName>
        <fullName evidence="1">HTH cro/C1-type domain-containing protein</fullName>
    </recommendedName>
</protein>
<dbReference type="InterPro" id="IPR010982">
    <property type="entry name" value="Lambda_DNA-bd_dom_sf"/>
</dbReference>
<dbReference type="GO" id="GO:0003677">
    <property type="term" value="F:DNA binding"/>
    <property type="evidence" value="ECO:0007669"/>
    <property type="project" value="InterPro"/>
</dbReference>
<dbReference type="EMBL" id="JPSL02000040">
    <property type="protein sequence ID" value="KGQ21145.2"/>
    <property type="molecule type" value="Genomic_DNA"/>
</dbReference>
<dbReference type="AlphaFoldDB" id="A0A0A2WS86"/>